<dbReference type="PANTHER" id="PTHR41283">
    <property type="entry name" value="AMINOGLYCOSIDE PHOSPHOTRANSFERASE"/>
    <property type="match status" value="1"/>
</dbReference>
<proteinExistence type="predicted"/>
<evidence type="ECO:0008006" key="4">
    <source>
        <dbReference type="Google" id="ProtNLM"/>
    </source>
</evidence>
<dbReference type="EMBL" id="LVWI01000032">
    <property type="protein sequence ID" value="OKP88133.1"/>
    <property type="molecule type" value="Genomic_DNA"/>
</dbReference>
<name>A0ABX3EU57_9BACL</name>
<sequence length="114" mass="13018">MINAIRGIPGAESWSTVEPVLKGWSSDRKFYVEDLAGRRLLLRLSPGASLECKQREYEAIRSFNELDFPMSRAVDFGSCSKRSSPTMKRRCRPRFSQGSRNTKTARTTWRGISK</sequence>
<comment type="caution">
    <text evidence="2">The sequence shown here is derived from an EMBL/GenBank/DDBJ whole genome shotgun (WGS) entry which is preliminary data.</text>
</comment>
<keyword evidence="3" id="KW-1185">Reference proteome</keyword>
<dbReference type="RefSeq" id="WP_074107183.1">
    <property type="nucleotide sequence ID" value="NZ_LVWI01000032.1"/>
</dbReference>
<accession>A0ABX3EU57</accession>
<feature type="compositionally biased region" description="Polar residues" evidence="1">
    <location>
        <begin position="96"/>
        <end position="107"/>
    </location>
</feature>
<organism evidence="2 3">
    <name type="scientific">Paenibacillus helianthi</name>
    <dbReference type="NCBI Taxonomy" id="1349432"/>
    <lineage>
        <taxon>Bacteria</taxon>
        <taxon>Bacillati</taxon>
        <taxon>Bacillota</taxon>
        <taxon>Bacilli</taxon>
        <taxon>Bacillales</taxon>
        <taxon>Paenibacillaceae</taxon>
        <taxon>Paenibacillus</taxon>
    </lineage>
</organism>
<dbReference type="PANTHER" id="PTHR41283:SF1">
    <property type="entry name" value="AMINOGLYCOSIDE PHOSPHOTRANSFERASE DOMAIN-CONTAINING PROTEIN"/>
    <property type="match status" value="1"/>
</dbReference>
<evidence type="ECO:0000313" key="2">
    <source>
        <dbReference type="EMBL" id="OKP88133.1"/>
    </source>
</evidence>
<feature type="region of interest" description="Disordered" evidence="1">
    <location>
        <begin position="79"/>
        <end position="114"/>
    </location>
</feature>
<evidence type="ECO:0000313" key="3">
    <source>
        <dbReference type="Proteomes" id="UP000186058"/>
    </source>
</evidence>
<dbReference type="SUPFAM" id="SSF56112">
    <property type="entry name" value="Protein kinase-like (PK-like)"/>
    <property type="match status" value="1"/>
</dbReference>
<protein>
    <recommendedName>
        <fullName evidence="4">Aminoglycoside phosphotransferase domain-containing protein</fullName>
    </recommendedName>
</protein>
<dbReference type="InterPro" id="IPR011009">
    <property type="entry name" value="Kinase-like_dom_sf"/>
</dbReference>
<gene>
    <name evidence="2" type="ORF">A3844_08540</name>
</gene>
<dbReference type="Proteomes" id="UP000186058">
    <property type="component" value="Unassembled WGS sequence"/>
</dbReference>
<reference evidence="2 3" key="1">
    <citation type="submission" date="2016-03" db="EMBL/GenBank/DDBJ databases">
        <authorList>
            <person name="Sant'Anna F.H."/>
            <person name="Ambrosini A."/>
            <person name="Souza R."/>
            <person name="Bach E."/>
            <person name="Fernandes G."/>
            <person name="Balsanelli E."/>
            <person name="Baura V.A."/>
            <person name="Souza E.M."/>
            <person name="Passaglia L."/>
        </authorList>
    </citation>
    <scope>NUCLEOTIDE SEQUENCE [LARGE SCALE GENOMIC DNA]</scope>
    <source>
        <strain evidence="2 3">P26E</strain>
    </source>
</reference>
<evidence type="ECO:0000256" key="1">
    <source>
        <dbReference type="SAM" id="MobiDB-lite"/>
    </source>
</evidence>